<dbReference type="InterPro" id="IPR046529">
    <property type="entry name" value="DUF6594"/>
</dbReference>
<accession>A0A2T2P017</accession>
<protein>
    <recommendedName>
        <fullName evidence="2">DUF6594 domain-containing protein</fullName>
    </recommendedName>
</protein>
<dbReference type="PANTHER" id="PTHR34502">
    <property type="entry name" value="DUF6594 DOMAIN-CONTAINING PROTEIN-RELATED"/>
    <property type="match status" value="1"/>
</dbReference>
<dbReference type="Proteomes" id="UP000240883">
    <property type="component" value="Unassembled WGS sequence"/>
</dbReference>
<evidence type="ECO:0000313" key="4">
    <source>
        <dbReference type="Proteomes" id="UP000240883"/>
    </source>
</evidence>
<keyword evidence="4" id="KW-1185">Reference proteome</keyword>
<name>A0A2T2P017_CORCC</name>
<dbReference type="EMBL" id="KZ678131">
    <property type="protein sequence ID" value="PSN70993.1"/>
    <property type="molecule type" value="Genomic_DNA"/>
</dbReference>
<keyword evidence="1" id="KW-0472">Membrane</keyword>
<reference evidence="3 4" key="1">
    <citation type="journal article" date="2018" name="Front. Microbiol.">
        <title>Genome-Wide Analysis of Corynespora cassiicola Leaf Fall Disease Putative Effectors.</title>
        <authorList>
            <person name="Lopez D."/>
            <person name="Ribeiro S."/>
            <person name="Label P."/>
            <person name="Fumanal B."/>
            <person name="Venisse J.S."/>
            <person name="Kohler A."/>
            <person name="de Oliveira R.R."/>
            <person name="Labutti K."/>
            <person name="Lipzen A."/>
            <person name="Lail K."/>
            <person name="Bauer D."/>
            <person name="Ohm R.A."/>
            <person name="Barry K.W."/>
            <person name="Spatafora J."/>
            <person name="Grigoriev I.V."/>
            <person name="Martin F.M."/>
            <person name="Pujade-Renaud V."/>
        </authorList>
    </citation>
    <scope>NUCLEOTIDE SEQUENCE [LARGE SCALE GENOMIC DNA]</scope>
    <source>
        <strain evidence="3 4">Philippines</strain>
    </source>
</reference>
<feature type="transmembrane region" description="Helical" evidence="1">
    <location>
        <begin position="258"/>
        <end position="276"/>
    </location>
</feature>
<dbReference type="OrthoDB" id="3533814at2759"/>
<dbReference type="PANTHER" id="PTHR34502:SF4">
    <property type="entry name" value="DUF6594 DOMAIN-CONTAINING PROTEIN"/>
    <property type="match status" value="1"/>
</dbReference>
<evidence type="ECO:0000313" key="3">
    <source>
        <dbReference type="EMBL" id="PSN70993.1"/>
    </source>
</evidence>
<organism evidence="3 4">
    <name type="scientific">Corynespora cassiicola Philippines</name>
    <dbReference type="NCBI Taxonomy" id="1448308"/>
    <lineage>
        <taxon>Eukaryota</taxon>
        <taxon>Fungi</taxon>
        <taxon>Dikarya</taxon>
        <taxon>Ascomycota</taxon>
        <taxon>Pezizomycotina</taxon>
        <taxon>Dothideomycetes</taxon>
        <taxon>Pleosporomycetidae</taxon>
        <taxon>Pleosporales</taxon>
        <taxon>Corynesporascaceae</taxon>
        <taxon>Corynespora</taxon>
    </lineage>
</organism>
<keyword evidence="1" id="KW-0812">Transmembrane</keyword>
<dbReference type="STRING" id="1448308.A0A2T2P017"/>
<dbReference type="Pfam" id="PF20237">
    <property type="entry name" value="DUF6594"/>
    <property type="match status" value="1"/>
</dbReference>
<proteinExistence type="predicted"/>
<keyword evidence="1" id="KW-1133">Transmembrane helix</keyword>
<gene>
    <name evidence="3" type="ORF">BS50DRAFT_598101</name>
</gene>
<evidence type="ECO:0000256" key="1">
    <source>
        <dbReference type="SAM" id="Phobius"/>
    </source>
</evidence>
<feature type="transmembrane region" description="Helical" evidence="1">
    <location>
        <begin position="229"/>
        <end position="251"/>
    </location>
</feature>
<evidence type="ECO:0000259" key="2">
    <source>
        <dbReference type="Pfam" id="PF20237"/>
    </source>
</evidence>
<feature type="domain" description="DUF6594" evidence="2">
    <location>
        <begin position="47"/>
        <end position="287"/>
    </location>
</feature>
<dbReference type="AlphaFoldDB" id="A0A2T2P017"/>
<sequence length="289" mass="31942">MAVSSGRSSAAFMSATSVLVDDSSSSCSSVSSPGYVSKTLKRSIGFPSPAVFISSDRGKSTFIYKRFDDLAARNLLQLQSELAELQWRHQTFEQQDKSSMEAKRSARSFADFKRAKDVDVIQKERWDLMIQIRHTIKEYGEALLNERSIASLSGPRKKSPRRISPFPTLGGHSAVLYDSIDGLVALHVPENPDRPTMFAQDHLEFLFPDRSRSRKGIVYASERAISTFIAWYSTLLAAILPIGAIVALYNVHSPNQRLGLVATFTCLFAGSVGLLTNARRVELFGATEA</sequence>